<dbReference type="EMBL" id="GBRH01274400">
    <property type="protein sequence ID" value="JAD23495.1"/>
    <property type="molecule type" value="Transcribed_RNA"/>
</dbReference>
<proteinExistence type="predicted"/>
<organism evidence="1">
    <name type="scientific">Arundo donax</name>
    <name type="common">Giant reed</name>
    <name type="synonym">Donax arundinaceus</name>
    <dbReference type="NCBI Taxonomy" id="35708"/>
    <lineage>
        <taxon>Eukaryota</taxon>
        <taxon>Viridiplantae</taxon>
        <taxon>Streptophyta</taxon>
        <taxon>Embryophyta</taxon>
        <taxon>Tracheophyta</taxon>
        <taxon>Spermatophyta</taxon>
        <taxon>Magnoliopsida</taxon>
        <taxon>Liliopsida</taxon>
        <taxon>Poales</taxon>
        <taxon>Poaceae</taxon>
        <taxon>PACMAD clade</taxon>
        <taxon>Arundinoideae</taxon>
        <taxon>Arundineae</taxon>
        <taxon>Arundo</taxon>
    </lineage>
</organism>
<reference evidence="1" key="1">
    <citation type="submission" date="2014-09" db="EMBL/GenBank/DDBJ databases">
        <authorList>
            <person name="Magalhaes I.L.F."/>
            <person name="Oliveira U."/>
            <person name="Santos F.R."/>
            <person name="Vidigal T.H.D.A."/>
            <person name="Brescovit A.D."/>
            <person name="Santos A.J."/>
        </authorList>
    </citation>
    <scope>NUCLEOTIDE SEQUENCE</scope>
    <source>
        <tissue evidence="1">Shoot tissue taken approximately 20 cm above the soil surface</tissue>
    </source>
</reference>
<name>A0A0A8YD38_ARUDO</name>
<evidence type="ECO:0000313" key="1">
    <source>
        <dbReference type="EMBL" id="JAD23495.1"/>
    </source>
</evidence>
<protein>
    <submittedName>
        <fullName evidence="1">Uncharacterized protein</fullName>
    </submittedName>
</protein>
<accession>A0A0A8YD38</accession>
<dbReference type="AlphaFoldDB" id="A0A0A8YD38"/>
<reference evidence="1" key="2">
    <citation type="journal article" date="2015" name="Data Brief">
        <title>Shoot transcriptome of the giant reed, Arundo donax.</title>
        <authorList>
            <person name="Barrero R.A."/>
            <person name="Guerrero F.D."/>
            <person name="Moolhuijzen P."/>
            <person name="Goolsby J.A."/>
            <person name="Tidwell J."/>
            <person name="Bellgard S.E."/>
            <person name="Bellgard M.I."/>
        </authorList>
    </citation>
    <scope>NUCLEOTIDE SEQUENCE</scope>
    <source>
        <tissue evidence="1">Shoot tissue taken approximately 20 cm above the soil surface</tissue>
    </source>
</reference>
<sequence>MFQANSSSCAPLRPQCLKGLNPVNQEYHLRFLYVLYNLDRNAYI</sequence>